<name>A0AAD5KCZ6_9FUNG</name>
<evidence type="ECO:0000313" key="1">
    <source>
        <dbReference type="EMBL" id="KAI9266652.1"/>
    </source>
</evidence>
<keyword evidence="2" id="KW-1185">Reference proteome</keyword>
<sequence length="171" mass="19831">MTKQTEECQMSQSKYRPSCKICSGTCEQNTSLGPLCNTDFATDTFSHCWKVSIAERTFNNLSNTEISLEEEKEEDPAVPISHFTTQKTVSLRTIRIFILKYTDSSTIDLCCFDYLEYRHFMLSSTTFISYSITVYVAPYMTNELLYRVNFKMDSLYIKRSLAYSFNQSNSM</sequence>
<reference evidence="1" key="1">
    <citation type="journal article" date="2022" name="IScience">
        <title>Evolution of zygomycete secretomes and the origins of terrestrial fungal ecologies.</title>
        <authorList>
            <person name="Chang Y."/>
            <person name="Wang Y."/>
            <person name="Mondo S."/>
            <person name="Ahrendt S."/>
            <person name="Andreopoulos W."/>
            <person name="Barry K."/>
            <person name="Beard J."/>
            <person name="Benny G.L."/>
            <person name="Blankenship S."/>
            <person name="Bonito G."/>
            <person name="Cuomo C."/>
            <person name="Desiro A."/>
            <person name="Gervers K.A."/>
            <person name="Hundley H."/>
            <person name="Kuo A."/>
            <person name="LaButti K."/>
            <person name="Lang B.F."/>
            <person name="Lipzen A."/>
            <person name="O'Donnell K."/>
            <person name="Pangilinan J."/>
            <person name="Reynolds N."/>
            <person name="Sandor L."/>
            <person name="Smith M.E."/>
            <person name="Tsang A."/>
            <person name="Grigoriev I.V."/>
            <person name="Stajich J.E."/>
            <person name="Spatafora J.W."/>
        </authorList>
    </citation>
    <scope>NUCLEOTIDE SEQUENCE</scope>
    <source>
        <strain evidence="1">RSA 2281</strain>
    </source>
</reference>
<dbReference type="Proteomes" id="UP001209540">
    <property type="component" value="Unassembled WGS sequence"/>
</dbReference>
<organism evidence="1 2">
    <name type="scientific">Phascolomyces articulosus</name>
    <dbReference type="NCBI Taxonomy" id="60185"/>
    <lineage>
        <taxon>Eukaryota</taxon>
        <taxon>Fungi</taxon>
        <taxon>Fungi incertae sedis</taxon>
        <taxon>Mucoromycota</taxon>
        <taxon>Mucoromycotina</taxon>
        <taxon>Mucoromycetes</taxon>
        <taxon>Mucorales</taxon>
        <taxon>Lichtheimiaceae</taxon>
        <taxon>Phascolomyces</taxon>
    </lineage>
</organism>
<dbReference type="EMBL" id="JAIXMP010000010">
    <property type="protein sequence ID" value="KAI9266652.1"/>
    <property type="molecule type" value="Genomic_DNA"/>
</dbReference>
<dbReference type="AlphaFoldDB" id="A0AAD5KCZ6"/>
<gene>
    <name evidence="1" type="ORF">BDA99DRAFT_536071</name>
</gene>
<proteinExistence type="predicted"/>
<evidence type="ECO:0000313" key="2">
    <source>
        <dbReference type="Proteomes" id="UP001209540"/>
    </source>
</evidence>
<comment type="caution">
    <text evidence="1">The sequence shown here is derived from an EMBL/GenBank/DDBJ whole genome shotgun (WGS) entry which is preliminary data.</text>
</comment>
<accession>A0AAD5KCZ6</accession>
<reference evidence="1" key="2">
    <citation type="submission" date="2023-02" db="EMBL/GenBank/DDBJ databases">
        <authorList>
            <consortium name="DOE Joint Genome Institute"/>
            <person name="Mondo S.J."/>
            <person name="Chang Y."/>
            <person name="Wang Y."/>
            <person name="Ahrendt S."/>
            <person name="Andreopoulos W."/>
            <person name="Barry K."/>
            <person name="Beard J."/>
            <person name="Benny G.L."/>
            <person name="Blankenship S."/>
            <person name="Bonito G."/>
            <person name="Cuomo C."/>
            <person name="Desiro A."/>
            <person name="Gervers K.A."/>
            <person name="Hundley H."/>
            <person name="Kuo A."/>
            <person name="LaButti K."/>
            <person name="Lang B.F."/>
            <person name="Lipzen A."/>
            <person name="O'Donnell K."/>
            <person name="Pangilinan J."/>
            <person name="Reynolds N."/>
            <person name="Sandor L."/>
            <person name="Smith M.W."/>
            <person name="Tsang A."/>
            <person name="Grigoriev I.V."/>
            <person name="Stajich J.E."/>
            <person name="Spatafora J.W."/>
        </authorList>
    </citation>
    <scope>NUCLEOTIDE SEQUENCE</scope>
    <source>
        <strain evidence="1">RSA 2281</strain>
    </source>
</reference>
<protein>
    <submittedName>
        <fullName evidence="1">Uncharacterized protein</fullName>
    </submittedName>
</protein>